<sequence>MFSHILLLLLGPSLVPVVPRFSEVLLQREHTSTDQPKTNSKKRDHHHHAKKEERGRARKEGRAAVEE</sequence>
<keyword evidence="2" id="KW-0732">Signal</keyword>
<accession>A0A2M4CFA8</accession>
<protein>
    <submittedName>
        <fullName evidence="3">Putative secreted protein</fullName>
    </submittedName>
</protein>
<evidence type="ECO:0000256" key="2">
    <source>
        <dbReference type="SAM" id="SignalP"/>
    </source>
</evidence>
<dbReference type="EMBL" id="GGFJ01014879">
    <property type="protein sequence ID" value="MBW64020.1"/>
    <property type="molecule type" value="Transcribed_RNA"/>
</dbReference>
<feature type="region of interest" description="Disordered" evidence="1">
    <location>
        <begin position="27"/>
        <end position="67"/>
    </location>
</feature>
<dbReference type="AlphaFoldDB" id="A0A2M4CFA8"/>
<evidence type="ECO:0000256" key="1">
    <source>
        <dbReference type="SAM" id="MobiDB-lite"/>
    </source>
</evidence>
<feature type="compositionally biased region" description="Basic and acidic residues" evidence="1">
    <location>
        <begin position="50"/>
        <end position="67"/>
    </location>
</feature>
<organism evidence="3">
    <name type="scientific">Anopheles marajoara</name>
    <dbReference type="NCBI Taxonomy" id="58244"/>
    <lineage>
        <taxon>Eukaryota</taxon>
        <taxon>Metazoa</taxon>
        <taxon>Ecdysozoa</taxon>
        <taxon>Arthropoda</taxon>
        <taxon>Hexapoda</taxon>
        <taxon>Insecta</taxon>
        <taxon>Pterygota</taxon>
        <taxon>Neoptera</taxon>
        <taxon>Endopterygota</taxon>
        <taxon>Diptera</taxon>
        <taxon>Nematocera</taxon>
        <taxon>Culicoidea</taxon>
        <taxon>Culicidae</taxon>
        <taxon>Anophelinae</taxon>
        <taxon>Anopheles</taxon>
    </lineage>
</organism>
<feature type="signal peptide" evidence="2">
    <location>
        <begin position="1"/>
        <end position="19"/>
    </location>
</feature>
<proteinExistence type="predicted"/>
<evidence type="ECO:0000313" key="3">
    <source>
        <dbReference type="EMBL" id="MBW64020.1"/>
    </source>
</evidence>
<feature type="compositionally biased region" description="Basic residues" evidence="1">
    <location>
        <begin position="39"/>
        <end position="49"/>
    </location>
</feature>
<feature type="chain" id="PRO_5014597782" evidence="2">
    <location>
        <begin position="20"/>
        <end position="67"/>
    </location>
</feature>
<reference evidence="3" key="1">
    <citation type="submission" date="2018-01" db="EMBL/GenBank/DDBJ databases">
        <title>An insight into the sialome of Amazonian anophelines.</title>
        <authorList>
            <person name="Ribeiro J.M."/>
            <person name="Scarpassa V."/>
            <person name="Calvo E."/>
        </authorList>
    </citation>
    <scope>NUCLEOTIDE SEQUENCE</scope>
    <source>
        <tissue evidence="3">Salivary glands</tissue>
    </source>
</reference>
<name>A0A2M4CFA8_9DIPT</name>